<keyword evidence="1" id="KW-0812">Transmembrane</keyword>
<feature type="transmembrane region" description="Helical" evidence="1">
    <location>
        <begin position="391"/>
        <end position="409"/>
    </location>
</feature>
<proteinExistence type="predicted"/>
<feature type="transmembrane region" description="Helical" evidence="1">
    <location>
        <begin position="107"/>
        <end position="126"/>
    </location>
</feature>
<feature type="transmembrane region" description="Helical" evidence="1">
    <location>
        <begin position="271"/>
        <end position="289"/>
    </location>
</feature>
<dbReference type="RefSeq" id="WP_026390397.1">
    <property type="nucleotide sequence ID" value="NZ_LR215048.1"/>
</dbReference>
<evidence type="ECO:0000313" key="3">
    <source>
        <dbReference type="Proteomes" id="UP000289841"/>
    </source>
</evidence>
<accession>A0A449BC41</accession>
<feature type="transmembrane region" description="Helical" evidence="1">
    <location>
        <begin position="331"/>
        <end position="349"/>
    </location>
</feature>
<protein>
    <submittedName>
        <fullName evidence="2">Uncharacterized protein</fullName>
    </submittedName>
</protein>
<keyword evidence="1" id="KW-1133">Transmembrane helix</keyword>
<keyword evidence="1" id="KW-0472">Membrane</keyword>
<sequence length="433" mass="51349">MKMIEKNRKEIKKFVKNIYVFLVVIILFFLSFDTEIVYSFIGFDIKKNQMFISSFEVLLFYMFFWVSIVSIPKIIKINDMDSTLSLFSIIIFFLVVVQKLFHLDRAMNIKDFLVLLLSVIFLYYNFKVLIRCKIQFNIIRWFEFLIIIILLFPSILFHRTSLVPFENGMPVMESSDLINKVTMLSPIYFLMILTTFILCRIIWLYRENIMYNFEFCFTITLSLIVSSLLRKATIIHNNSFLFFFLPDSPCGLSSYLMIIAIILENKLANKFVAYINFPLMVLNVLILYTGKNSNFFTYLTFDTIVFHVIGSSICFIFFLKEAMIYRIEKESTYKILVINSLILLFYVLVGTIQEYIEYKTKIDLLTGEFYGYGYANLPVIGNVTNNKQLNYVINFGLLNLFFLILLIIMDKISRITRFFLIKKIYLMKFQYLE</sequence>
<feature type="transmembrane region" description="Helical" evidence="1">
    <location>
        <begin position="20"/>
        <end position="43"/>
    </location>
</feature>
<reference evidence="2 3" key="1">
    <citation type="submission" date="2019-01" db="EMBL/GenBank/DDBJ databases">
        <authorList>
            <consortium name="Pathogen Informatics"/>
        </authorList>
    </citation>
    <scope>NUCLEOTIDE SEQUENCE [LARGE SCALE GENOMIC DNA]</scope>
    <source>
        <strain evidence="2 3">NCTC10138</strain>
    </source>
</reference>
<keyword evidence="3" id="KW-1185">Reference proteome</keyword>
<feature type="transmembrane region" description="Helical" evidence="1">
    <location>
        <begin position="49"/>
        <end position="71"/>
    </location>
</feature>
<feature type="transmembrane region" description="Helical" evidence="1">
    <location>
        <begin position="83"/>
        <end position="101"/>
    </location>
</feature>
<feature type="transmembrane region" description="Helical" evidence="1">
    <location>
        <begin position="138"/>
        <end position="157"/>
    </location>
</feature>
<dbReference type="KEGG" id="aaxa:NCTC10138_00233"/>
<feature type="transmembrane region" description="Helical" evidence="1">
    <location>
        <begin position="177"/>
        <end position="199"/>
    </location>
</feature>
<evidence type="ECO:0000256" key="1">
    <source>
        <dbReference type="SAM" id="Phobius"/>
    </source>
</evidence>
<dbReference type="AlphaFoldDB" id="A0A449BC41"/>
<dbReference type="STRING" id="1278311.GCA_000428705_00783"/>
<dbReference type="EMBL" id="LR215048">
    <property type="protein sequence ID" value="VEU79880.1"/>
    <property type="molecule type" value="Genomic_DNA"/>
</dbReference>
<feature type="transmembrane region" description="Helical" evidence="1">
    <location>
        <begin position="241"/>
        <end position="264"/>
    </location>
</feature>
<organism evidence="2 3">
    <name type="scientific">Haploplasma axanthum</name>
    <name type="common">Acholeplasma axanthum</name>
    <dbReference type="NCBI Taxonomy" id="29552"/>
    <lineage>
        <taxon>Bacteria</taxon>
        <taxon>Bacillati</taxon>
        <taxon>Mycoplasmatota</taxon>
        <taxon>Mollicutes</taxon>
        <taxon>Acholeplasmatales</taxon>
        <taxon>Acholeplasmataceae</taxon>
        <taxon>Haploplasma</taxon>
    </lineage>
</organism>
<dbReference type="Proteomes" id="UP000289841">
    <property type="component" value="Chromosome"/>
</dbReference>
<gene>
    <name evidence="2" type="ORF">NCTC10138_00233</name>
</gene>
<feature type="transmembrane region" description="Helical" evidence="1">
    <location>
        <begin position="211"/>
        <end position="229"/>
    </location>
</feature>
<feature type="transmembrane region" description="Helical" evidence="1">
    <location>
        <begin position="295"/>
        <end position="319"/>
    </location>
</feature>
<evidence type="ECO:0000313" key="2">
    <source>
        <dbReference type="EMBL" id="VEU79880.1"/>
    </source>
</evidence>
<name>A0A449BC41_HAPAX</name>